<dbReference type="PANTHER" id="PTHR46268:SF15">
    <property type="entry name" value="UNIVERSAL STRESS PROTEIN HP_0031"/>
    <property type="match status" value="1"/>
</dbReference>
<keyword evidence="3" id="KW-1185">Reference proteome</keyword>
<dbReference type="RefSeq" id="WP_058935893.1">
    <property type="nucleotide sequence ID" value="NZ_CP013729.1"/>
</dbReference>
<organism evidence="2 3">
    <name type="scientific">Roseateles depolymerans</name>
    <dbReference type="NCBI Taxonomy" id="76731"/>
    <lineage>
        <taxon>Bacteria</taxon>
        <taxon>Pseudomonadati</taxon>
        <taxon>Pseudomonadota</taxon>
        <taxon>Betaproteobacteria</taxon>
        <taxon>Burkholderiales</taxon>
        <taxon>Sphaerotilaceae</taxon>
        <taxon>Roseateles</taxon>
    </lineage>
</organism>
<dbReference type="InterPro" id="IPR006016">
    <property type="entry name" value="UspA"/>
</dbReference>
<reference evidence="2 3" key="1">
    <citation type="submission" date="2015-12" db="EMBL/GenBank/DDBJ databases">
        <title>Complete genome of Roseateles depolymerans KCTC 42856.</title>
        <authorList>
            <person name="Kim K.M."/>
        </authorList>
    </citation>
    <scope>NUCLEOTIDE SEQUENCE [LARGE SCALE GENOMIC DNA]</scope>
    <source>
        <strain evidence="2 3">KCTC 42856</strain>
    </source>
</reference>
<dbReference type="SUPFAM" id="SSF52402">
    <property type="entry name" value="Adenine nucleotide alpha hydrolases-like"/>
    <property type="match status" value="1"/>
</dbReference>
<dbReference type="Pfam" id="PF00582">
    <property type="entry name" value="Usp"/>
    <property type="match status" value="1"/>
</dbReference>
<dbReference type="PRINTS" id="PR01438">
    <property type="entry name" value="UNVRSLSTRESS"/>
</dbReference>
<dbReference type="CDD" id="cd00293">
    <property type="entry name" value="USP-like"/>
    <property type="match status" value="1"/>
</dbReference>
<gene>
    <name evidence="2" type="ORF">RD2015_3381</name>
</gene>
<dbReference type="PANTHER" id="PTHR46268">
    <property type="entry name" value="STRESS RESPONSE PROTEIN NHAX"/>
    <property type="match status" value="1"/>
</dbReference>
<dbReference type="InterPro" id="IPR014729">
    <property type="entry name" value="Rossmann-like_a/b/a_fold"/>
</dbReference>
<dbReference type="EMBL" id="CP013729">
    <property type="protein sequence ID" value="ALV07838.1"/>
    <property type="molecule type" value="Genomic_DNA"/>
</dbReference>
<accession>A0A0U3L945</accession>
<dbReference type="STRING" id="76731.RD2015_3381"/>
<dbReference type="AlphaFoldDB" id="A0A0U3L945"/>
<evidence type="ECO:0000256" key="1">
    <source>
        <dbReference type="ARBA" id="ARBA00008791"/>
    </source>
</evidence>
<dbReference type="Proteomes" id="UP000060699">
    <property type="component" value="Chromosome"/>
</dbReference>
<protein>
    <submittedName>
        <fullName evidence="2">Universal stress protein</fullName>
    </submittedName>
</protein>
<evidence type="ECO:0000313" key="2">
    <source>
        <dbReference type="EMBL" id="ALV07838.1"/>
    </source>
</evidence>
<comment type="similarity">
    <text evidence="1">Belongs to the universal stress protein A family.</text>
</comment>
<proteinExistence type="inferred from homology"/>
<name>A0A0U3L945_9BURK</name>
<dbReference type="KEGG" id="rdp:RD2015_3381"/>
<dbReference type="InterPro" id="IPR006015">
    <property type="entry name" value="Universal_stress_UspA"/>
</dbReference>
<evidence type="ECO:0000313" key="3">
    <source>
        <dbReference type="Proteomes" id="UP000060699"/>
    </source>
</evidence>
<dbReference type="OrthoDB" id="8547832at2"/>
<sequence length="157" mass="16414">MYQHLLAPIDGSATSGRGLAEAIRLAQALNARVTLLHVLDVYPFFGHSGWSGQLEADLAPRRAVAQDLLASAAAQVQDAGVAVSFVLRECLEPHAGAEIVRQARELKVDAIVMGTHGRRGISRMLLGGDAMIVLRDSPVPVLVLGPSEGMAGAEGSA</sequence>
<dbReference type="Gene3D" id="3.40.50.620">
    <property type="entry name" value="HUPs"/>
    <property type="match status" value="1"/>
</dbReference>